<feature type="transmembrane region" description="Helical" evidence="6">
    <location>
        <begin position="253"/>
        <end position="269"/>
    </location>
</feature>
<feature type="transmembrane region" description="Helical" evidence="6">
    <location>
        <begin position="305"/>
        <end position="326"/>
    </location>
</feature>
<feature type="transmembrane region" description="Helical" evidence="6">
    <location>
        <begin position="407"/>
        <end position="427"/>
    </location>
</feature>
<dbReference type="PANTHER" id="PTHR43652:SF2">
    <property type="entry name" value="BASIC AMINO ACID ANTIPORTER YFCC-RELATED"/>
    <property type="match status" value="1"/>
</dbReference>
<evidence type="ECO:0000256" key="1">
    <source>
        <dbReference type="ARBA" id="ARBA00004651"/>
    </source>
</evidence>
<gene>
    <name evidence="7" type="ORF">BAL341_224</name>
</gene>
<keyword evidence="2" id="KW-1003">Cell membrane</keyword>
<evidence type="ECO:0000256" key="5">
    <source>
        <dbReference type="ARBA" id="ARBA00023136"/>
    </source>
</evidence>
<feature type="transmembrane region" description="Helical" evidence="6">
    <location>
        <begin position="78"/>
        <end position="102"/>
    </location>
</feature>
<dbReference type="EMBL" id="CAAJGR010000047">
    <property type="protein sequence ID" value="VHO01116.1"/>
    <property type="molecule type" value="Genomic_DNA"/>
</dbReference>
<keyword evidence="4 6" id="KW-1133">Transmembrane helix</keyword>
<evidence type="ECO:0000256" key="2">
    <source>
        <dbReference type="ARBA" id="ARBA00022475"/>
    </source>
</evidence>
<dbReference type="AlphaFoldDB" id="A0A486XJK1"/>
<comment type="subcellular location">
    <subcellularLocation>
        <location evidence="1">Cell membrane</location>
        <topology evidence="1">Multi-pass membrane protein</topology>
    </subcellularLocation>
</comment>
<sequence length="467" mass="50260">MSRILRVPHTLTLLFGMMVLAMIATWLVPQGFFDTQTLANGRSAVIPGTFTLVEQRQYLTPWQLLTAIPRAFASAQDVIFFVMILGGVLSIARATGTVDALIGRLLTRFGDKPQMLIFMVVFCFAMASSAIGTAGEYIPFVLILVALCKAMRLDAMTAVGMTVAGYGIGYGVSAINPFTVIIAQQIAEVPPLSGNWLRFAIFVPFVLIGFHHVWSYAKKVLANPANSMVADLPCPLGNKLPAAYPVLAWNHKLILASFVGTIALVAYGIRVHGWYLYELSACFIAWGLFTALIGRISADTAAQKFIDGAMELTTTAMLIGVARGISLVMEDGQILHSLVHGMSMPLSYVGAEAAAVGMLVIQTLLNFFIPSGSGQAYVTMPLMVPLSDLLEIPRQVAVLAYQFGDGFSNMIIPTNAVLMGIIGIAGIPYGHWFRFCLPLLLKLLAAAALVLVLAVMFDYGAAVQPVM</sequence>
<feature type="transmembrane region" description="Helical" evidence="6">
    <location>
        <begin position="167"/>
        <end position="187"/>
    </location>
</feature>
<dbReference type="PANTHER" id="PTHR43652">
    <property type="entry name" value="BASIC AMINO ACID ANTIPORTER YFCC-RELATED"/>
    <property type="match status" value="1"/>
</dbReference>
<keyword evidence="5 6" id="KW-0472">Membrane</keyword>
<protein>
    <submittedName>
        <fullName evidence="7">Arginine/ornithine antiporter ArcD</fullName>
    </submittedName>
</protein>
<evidence type="ECO:0000313" key="7">
    <source>
        <dbReference type="EMBL" id="VHO01116.1"/>
    </source>
</evidence>
<evidence type="ECO:0000256" key="3">
    <source>
        <dbReference type="ARBA" id="ARBA00022692"/>
    </source>
</evidence>
<dbReference type="InterPro" id="IPR018385">
    <property type="entry name" value="C4_dicarb_anaerob_car-like"/>
</dbReference>
<name>A0A486XJK1_9GAMM</name>
<feature type="transmembrane region" description="Helical" evidence="6">
    <location>
        <begin position="199"/>
        <end position="217"/>
    </location>
</feature>
<dbReference type="Pfam" id="PF03606">
    <property type="entry name" value="DcuC"/>
    <property type="match status" value="1"/>
</dbReference>
<keyword evidence="3 6" id="KW-0812">Transmembrane</keyword>
<feature type="transmembrane region" description="Helical" evidence="6">
    <location>
        <begin position="114"/>
        <end position="131"/>
    </location>
</feature>
<reference evidence="7" key="1">
    <citation type="submission" date="2019-04" db="EMBL/GenBank/DDBJ databases">
        <authorList>
            <person name="Brambilla D."/>
        </authorList>
    </citation>
    <scope>NUCLEOTIDE SEQUENCE</scope>
    <source>
        <strain evidence="7">BAL1</strain>
    </source>
</reference>
<organism evidence="7">
    <name type="scientific">Rheinheimera sp. BAL341</name>
    <dbReference type="NCBI Taxonomy" id="1708203"/>
    <lineage>
        <taxon>Bacteria</taxon>
        <taxon>Pseudomonadati</taxon>
        <taxon>Pseudomonadota</taxon>
        <taxon>Gammaproteobacteria</taxon>
        <taxon>Chromatiales</taxon>
        <taxon>Chromatiaceae</taxon>
        <taxon>Rheinheimera</taxon>
    </lineage>
</organism>
<feature type="transmembrane region" description="Helical" evidence="6">
    <location>
        <begin position="12"/>
        <end position="33"/>
    </location>
</feature>
<dbReference type="InterPro" id="IPR051679">
    <property type="entry name" value="DASS-Related_Transporters"/>
</dbReference>
<feature type="transmembrane region" description="Helical" evidence="6">
    <location>
        <begin position="275"/>
        <end position="293"/>
    </location>
</feature>
<accession>A0A486XJK1</accession>
<feature type="transmembrane region" description="Helical" evidence="6">
    <location>
        <begin position="346"/>
        <end position="369"/>
    </location>
</feature>
<evidence type="ECO:0000256" key="4">
    <source>
        <dbReference type="ARBA" id="ARBA00022989"/>
    </source>
</evidence>
<proteinExistence type="predicted"/>
<dbReference type="GO" id="GO:0005886">
    <property type="term" value="C:plasma membrane"/>
    <property type="evidence" value="ECO:0007669"/>
    <property type="project" value="UniProtKB-SubCell"/>
</dbReference>
<evidence type="ECO:0000256" key="6">
    <source>
        <dbReference type="SAM" id="Phobius"/>
    </source>
</evidence>
<feature type="transmembrane region" description="Helical" evidence="6">
    <location>
        <begin position="439"/>
        <end position="457"/>
    </location>
</feature>